<comment type="subcellular location">
    <subcellularLocation>
        <location evidence="1">Membrane</location>
        <topology evidence="1">Multi-pass membrane protein</topology>
    </subcellularLocation>
</comment>
<feature type="transmembrane region" description="Helical" evidence="6">
    <location>
        <begin position="196"/>
        <end position="215"/>
    </location>
</feature>
<accession>A0ABZ1CX77</accession>
<feature type="transmembrane region" description="Helical" evidence="6">
    <location>
        <begin position="164"/>
        <end position="184"/>
    </location>
</feature>
<feature type="transmembrane region" description="Helical" evidence="6">
    <location>
        <begin position="227"/>
        <end position="246"/>
    </location>
</feature>
<keyword evidence="2" id="KW-0813">Transport</keyword>
<feature type="transmembrane region" description="Helical" evidence="6">
    <location>
        <begin position="104"/>
        <end position="124"/>
    </location>
</feature>
<evidence type="ECO:0000256" key="5">
    <source>
        <dbReference type="ARBA" id="ARBA00023136"/>
    </source>
</evidence>
<protein>
    <recommendedName>
        <fullName evidence="9">Allantoate transporter</fullName>
    </recommendedName>
</protein>
<sequence length="539" mass="60518">MAHPPTQDEKDLEVDHVEVVNQHTGAVDNKYLTHAEDDAAKILREVGLVEFTVDEDRRVLRKLDIWVCIPMFITYTLVHLDKSALSYGVVFNLKKDANLVGQEYAWLGSGVYAMQLIVQPLSAFALVKLPIAWWVVGNIFCWGVCLCCMAAAHNFAGLMITRLLLGGFEATISPSFIAMTQLFWRRREQTYRNTAWLMSSSVAGIIGPVLSYAIGHVHSGIKPWQGIFLFLGCITLACCPLIFWMMPNDISSARFLTPKEKAIAVQRLRDNNTGTKTSTWKWEQVREALVDPKTWGWSIMLACMAIPSSGIGTFNTLITKGFGFSSFDSILFQIPASVLTLTFLIAGTWVMNKIRLRSPVVAVFVLFPIAGAASLLYIPRTNAHALLGAYYVIMLYTPLQPLVYSWANMNCAGTTKQRTVGAIMFIFQCAGNIAGPQVYLEEEAPIYRTGLYADMACWCLLFTMIVTMALYLKYLNRRQMKKRERMGRVVNLRDMSIMTLEEAAAYKRELAAAGESEDINSHAFDDLTDFQNPDFQYVL</sequence>
<dbReference type="Pfam" id="PF07690">
    <property type="entry name" value="MFS_1"/>
    <property type="match status" value="1"/>
</dbReference>
<feature type="transmembrane region" description="Helical" evidence="6">
    <location>
        <begin position="358"/>
        <end position="378"/>
    </location>
</feature>
<feature type="transmembrane region" description="Helical" evidence="6">
    <location>
        <begin position="63"/>
        <end position="80"/>
    </location>
</feature>
<dbReference type="RefSeq" id="XP_062790041.1">
    <property type="nucleotide sequence ID" value="XM_062933990.1"/>
</dbReference>
<dbReference type="EMBL" id="CP141883">
    <property type="protein sequence ID" value="WRT65301.1"/>
    <property type="molecule type" value="Genomic_DNA"/>
</dbReference>
<dbReference type="InterPro" id="IPR011701">
    <property type="entry name" value="MFS"/>
</dbReference>
<name>A0ABZ1CX77_9TREE</name>
<dbReference type="SUPFAM" id="SSF103473">
    <property type="entry name" value="MFS general substrate transporter"/>
    <property type="match status" value="1"/>
</dbReference>
<dbReference type="PANTHER" id="PTHR43791">
    <property type="entry name" value="PERMEASE-RELATED"/>
    <property type="match status" value="1"/>
</dbReference>
<evidence type="ECO:0000256" key="6">
    <source>
        <dbReference type="SAM" id="Phobius"/>
    </source>
</evidence>
<evidence type="ECO:0000313" key="8">
    <source>
        <dbReference type="Proteomes" id="UP001329825"/>
    </source>
</evidence>
<dbReference type="PANTHER" id="PTHR43791:SF59">
    <property type="entry name" value="TRANSPORTER, PUTATIVE (AFU_ORTHOLOGUE AFUA_1G06550)-RELATED"/>
    <property type="match status" value="1"/>
</dbReference>
<dbReference type="InterPro" id="IPR036259">
    <property type="entry name" value="MFS_trans_sf"/>
</dbReference>
<keyword evidence="4 6" id="KW-1133">Transmembrane helix</keyword>
<keyword evidence="8" id="KW-1185">Reference proteome</keyword>
<feature type="transmembrane region" description="Helical" evidence="6">
    <location>
        <begin position="295"/>
        <end position="318"/>
    </location>
</feature>
<evidence type="ECO:0008006" key="9">
    <source>
        <dbReference type="Google" id="ProtNLM"/>
    </source>
</evidence>
<feature type="transmembrane region" description="Helical" evidence="6">
    <location>
        <begin position="451"/>
        <end position="472"/>
    </location>
</feature>
<reference evidence="7 8" key="1">
    <citation type="submission" date="2024-01" db="EMBL/GenBank/DDBJ databases">
        <title>Comparative genomics of Cryptococcus and Kwoniella reveals pathogenesis evolution and contrasting modes of karyotype evolution via chromosome fusion or intercentromeric recombination.</title>
        <authorList>
            <person name="Coelho M.A."/>
            <person name="David-Palma M."/>
            <person name="Shea T."/>
            <person name="Bowers K."/>
            <person name="McGinley-Smith S."/>
            <person name="Mohammad A.W."/>
            <person name="Gnirke A."/>
            <person name="Yurkov A.M."/>
            <person name="Nowrousian M."/>
            <person name="Sun S."/>
            <person name="Cuomo C.A."/>
            <person name="Heitman J."/>
        </authorList>
    </citation>
    <scope>NUCLEOTIDE SEQUENCE [LARGE SCALE GENOMIC DNA]</scope>
    <source>
        <strain evidence="7">CBS 11374</strain>
    </source>
</reference>
<feature type="transmembrane region" description="Helical" evidence="6">
    <location>
        <begin position="419"/>
        <end position="439"/>
    </location>
</feature>
<feature type="transmembrane region" description="Helical" evidence="6">
    <location>
        <begin position="330"/>
        <end position="351"/>
    </location>
</feature>
<dbReference type="Gene3D" id="1.20.1250.20">
    <property type="entry name" value="MFS general substrate transporter like domains"/>
    <property type="match status" value="1"/>
</dbReference>
<evidence type="ECO:0000256" key="1">
    <source>
        <dbReference type="ARBA" id="ARBA00004141"/>
    </source>
</evidence>
<dbReference type="GeneID" id="87954375"/>
<dbReference type="Proteomes" id="UP001329825">
    <property type="component" value="Chromosome 3"/>
</dbReference>
<evidence type="ECO:0000256" key="2">
    <source>
        <dbReference type="ARBA" id="ARBA00022448"/>
    </source>
</evidence>
<feature type="transmembrane region" description="Helical" evidence="6">
    <location>
        <begin position="131"/>
        <end position="152"/>
    </location>
</feature>
<evidence type="ECO:0000256" key="4">
    <source>
        <dbReference type="ARBA" id="ARBA00022989"/>
    </source>
</evidence>
<evidence type="ECO:0000313" key="7">
    <source>
        <dbReference type="EMBL" id="WRT65301.1"/>
    </source>
</evidence>
<gene>
    <name evidence="7" type="ORF">IL334_002244</name>
</gene>
<feature type="transmembrane region" description="Helical" evidence="6">
    <location>
        <begin position="384"/>
        <end position="407"/>
    </location>
</feature>
<keyword evidence="3 6" id="KW-0812">Transmembrane</keyword>
<organism evidence="7 8">
    <name type="scientific">Kwoniella shivajii</name>
    <dbReference type="NCBI Taxonomy" id="564305"/>
    <lineage>
        <taxon>Eukaryota</taxon>
        <taxon>Fungi</taxon>
        <taxon>Dikarya</taxon>
        <taxon>Basidiomycota</taxon>
        <taxon>Agaricomycotina</taxon>
        <taxon>Tremellomycetes</taxon>
        <taxon>Tremellales</taxon>
        <taxon>Cryptococcaceae</taxon>
        <taxon>Kwoniella</taxon>
    </lineage>
</organism>
<keyword evidence="5 6" id="KW-0472">Membrane</keyword>
<evidence type="ECO:0000256" key="3">
    <source>
        <dbReference type="ARBA" id="ARBA00022692"/>
    </source>
</evidence>
<proteinExistence type="predicted"/>